<dbReference type="GO" id="GO:0005886">
    <property type="term" value="C:plasma membrane"/>
    <property type="evidence" value="ECO:0007669"/>
    <property type="project" value="Ensembl"/>
</dbReference>
<dbReference type="SMART" id="SM00192">
    <property type="entry name" value="LDLa"/>
    <property type="match status" value="2"/>
</dbReference>
<dbReference type="GO" id="GO:0030656">
    <property type="term" value="P:regulation of vitamin metabolic process"/>
    <property type="evidence" value="ECO:0007669"/>
    <property type="project" value="Ensembl"/>
</dbReference>
<organism evidence="14 15">
    <name type="scientific">Sciurus vulgaris</name>
    <name type="common">Eurasian red squirrel</name>
    <dbReference type="NCBI Taxonomy" id="55149"/>
    <lineage>
        <taxon>Eukaryota</taxon>
        <taxon>Metazoa</taxon>
        <taxon>Chordata</taxon>
        <taxon>Craniata</taxon>
        <taxon>Vertebrata</taxon>
        <taxon>Euteleostomi</taxon>
        <taxon>Mammalia</taxon>
        <taxon>Eutheria</taxon>
        <taxon>Euarchontoglires</taxon>
        <taxon>Glires</taxon>
        <taxon>Rodentia</taxon>
        <taxon>Sciuromorpha</taxon>
        <taxon>Sciuridae</taxon>
        <taxon>Sciurinae</taxon>
        <taxon>Sciurini</taxon>
        <taxon>Sciurus</taxon>
    </lineage>
</organism>
<dbReference type="PROSITE" id="PS01209">
    <property type="entry name" value="LDLRA_1"/>
    <property type="match status" value="2"/>
</dbReference>
<evidence type="ECO:0000256" key="13">
    <source>
        <dbReference type="SAM" id="SignalP"/>
    </source>
</evidence>
<dbReference type="PANTHER" id="PTHR24270">
    <property type="entry name" value="LOW-DENSITY LIPOPROTEIN RECEPTOR-RELATED"/>
    <property type="match status" value="1"/>
</dbReference>
<keyword evidence="5" id="KW-0677">Repeat</keyword>
<dbReference type="Gene3D" id="4.10.400.10">
    <property type="entry name" value="Low-density Lipoprotein Receptor"/>
    <property type="match status" value="2"/>
</dbReference>
<reference evidence="14" key="1">
    <citation type="submission" date="2025-08" db="UniProtKB">
        <authorList>
            <consortium name="Ensembl"/>
        </authorList>
    </citation>
    <scope>IDENTIFICATION</scope>
</reference>
<evidence type="ECO:0000256" key="2">
    <source>
        <dbReference type="ARBA" id="ARBA00004308"/>
    </source>
</evidence>
<accession>A0A8D2DBZ9</accession>
<feature type="transmembrane region" description="Helical" evidence="12">
    <location>
        <begin position="209"/>
        <end position="231"/>
    </location>
</feature>
<keyword evidence="4 13" id="KW-0732">Signal</keyword>
<evidence type="ECO:0000256" key="8">
    <source>
        <dbReference type="ARBA" id="ARBA00023157"/>
    </source>
</evidence>
<proteinExistence type="predicted"/>
<evidence type="ECO:0000313" key="14">
    <source>
        <dbReference type="Ensembl" id="ENSSVLP00005023338.1"/>
    </source>
</evidence>
<dbReference type="GO" id="GO:0031419">
    <property type="term" value="F:cobalamin binding"/>
    <property type="evidence" value="ECO:0007669"/>
    <property type="project" value="Ensembl"/>
</dbReference>
<evidence type="ECO:0000256" key="11">
    <source>
        <dbReference type="PROSITE-ProRule" id="PRU00124"/>
    </source>
</evidence>
<feature type="chain" id="PRO_5034008554" evidence="13">
    <location>
        <begin position="31"/>
        <end position="260"/>
    </location>
</feature>
<dbReference type="Pfam" id="PF00057">
    <property type="entry name" value="Ldl_recept_a"/>
    <property type="match status" value="2"/>
</dbReference>
<evidence type="ECO:0000256" key="6">
    <source>
        <dbReference type="ARBA" id="ARBA00022989"/>
    </source>
</evidence>
<evidence type="ECO:0000256" key="10">
    <source>
        <dbReference type="ARBA" id="ARBA00023180"/>
    </source>
</evidence>
<dbReference type="InterPro" id="IPR050685">
    <property type="entry name" value="LDLR"/>
</dbReference>
<evidence type="ECO:0000256" key="3">
    <source>
        <dbReference type="ARBA" id="ARBA00022692"/>
    </source>
</evidence>
<sequence>ASSGWMTRGGARRTAALGLALRLLLGLGLGLEAASTRTSAQALGPSAGSCQPTNFQCRSSGYCVPLTWRCDGDPDCADGSDEEECRIEPCAQNGQCPPPPGTRCSCDSINGCSGSTDKHLRNCSRQPCPTGELHCALGNTCIPHTWRCDGHPDCLDSSDELGCETNETSQGGNATTMVTPVTPESVTSLRNATDSSAEPQYRNPSVSGVVATAGVLSASLAAAIFLVVVWLRAQGYLPALGLLVAVKESLLLSERKTSQV</sequence>
<feature type="signal peptide" evidence="13">
    <location>
        <begin position="1"/>
        <end position="30"/>
    </location>
</feature>
<evidence type="ECO:0000256" key="7">
    <source>
        <dbReference type="ARBA" id="ARBA00023136"/>
    </source>
</evidence>
<dbReference type="PRINTS" id="PR00261">
    <property type="entry name" value="LDLRECEPTOR"/>
</dbReference>
<protein>
    <submittedName>
        <fullName evidence="14">CD320 molecule</fullName>
    </submittedName>
</protein>
<feature type="disulfide bond" evidence="11">
    <location>
        <begin position="148"/>
        <end position="163"/>
    </location>
</feature>
<dbReference type="InterPro" id="IPR023415">
    <property type="entry name" value="LDLR_class-A_CS"/>
</dbReference>
<evidence type="ECO:0000256" key="5">
    <source>
        <dbReference type="ARBA" id="ARBA00022737"/>
    </source>
</evidence>
<dbReference type="InterPro" id="IPR036055">
    <property type="entry name" value="LDL_receptor-like_sf"/>
</dbReference>
<gene>
    <name evidence="14" type="primary">CD320</name>
</gene>
<dbReference type="GO" id="GO:0031296">
    <property type="term" value="P:B cell costimulation"/>
    <property type="evidence" value="ECO:0007669"/>
    <property type="project" value="Ensembl"/>
</dbReference>
<evidence type="ECO:0000313" key="15">
    <source>
        <dbReference type="Proteomes" id="UP000694564"/>
    </source>
</evidence>
<feature type="disulfide bond" evidence="11">
    <location>
        <begin position="70"/>
        <end position="85"/>
    </location>
</feature>
<dbReference type="GO" id="GO:0030890">
    <property type="term" value="P:positive regulation of B cell proliferation"/>
    <property type="evidence" value="ECO:0007669"/>
    <property type="project" value="Ensembl"/>
</dbReference>
<dbReference type="CDD" id="cd00112">
    <property type="entry name" value="LDLa"/>
    <property type="match status" value="2"/>
</dbReference>
<dbReference type="GeneTree" id="ENSGT00730000111436"/>
<reference evidence="14" key="2">
    <citation type="submission" date="2025-09" db="UniProtKB">
        <authorList>
            <consortium name="Ensembl"/>
        </authorList>
    </citation>
    <scope>IDENTIFICATION</scope>
</reference>
<dbReference type="Proteomes" id="UP000694564">
    <property type="component" value="Chromosome 16"/>
</dbReference>
<dbReference type="GO" id="GO:0005783">
    <property type="term" value="C:endoplasmic reticulum"/>
    <property type="evidence" value="ECO:0007669"/>
    <property type="project" value="Ensembl"/>
</dbReference>
<dbReference type="Ensembl" id="ENSSVLT00005025950.1">
    <property type="protein sequence ID" value="ENSSVLP00005023338.1"/>
    <property type="gene ID" value="ENSSVLG00005018510.1"/>
</dbReference>
<comment type="subcellular location">
    <subcellularLocation>
        <location evidence="2">Endomembrane system</location>
    </subcellularLocation>
    <subcellularLocation>
        <location evidence="1">Membrane</location>
        <topology evidence="1">Single-pass membrane protein</topology>
    </subcellularLocation>
</comment>
<evidence type="ECO:0000256" key="12">
    <source>
        <dbReference type="SAM" id="Phobius"/>
    </source>
</evidence>
<dbReference type="FunFam" id="4.10.400.10:FF:000002">
    <property type="entry name" value="Low-density lipoprotein receptor-related protein 1"/>
    <property type="match status" value="1"/>
</dbReference>
<keyword evidence="9" id="KW-0675">Receptor</keyword>
<dbReference type="PANTHER" id="PTHR24270:SF52">
    <property type="entry name" value="CD320 ANTIGEN"/>
    <property type="match status" value="1"/>
</dbReference>
<dbReference type="GO" id="GO:0015889">
    <property type="term" value="P:cobalamin transport"/>
    <property type="evidence" value="ECO:0007669"/>
    <property type="project" value="Ensembl"/>
</dbReference>
<comment type="caution">
    <text evidence="11">Lacks conserved residue(s) required for the propagation of feature annotation.</text>
</comment>
<dbReference type="SUPFAM" id="SSF57424">
    <property type="entry name" value="LDL receptor-like module"/>
    <property type="match status" value="2"/>
</dbReference>
<keyword evidence="3 12" id="KW-0812">Transmembrane</keyword>
<dbReference type="FunFam" id="4.10.400.10:FF:000045">
    <property type="entry name" value="Low-density lipoprotein receptor-related protein 2"/>
    <property type="match status" value="1"/>
</dbReference>
<dbReference type="GO" id="GO:0005509">
    <property type="term" value="F:calcium ion binding"/>
    <property type="evidence" value="ECO:0007669"/>
    <property type="project" value="Ensembl"/>
</dbReference>
<keyword evidence="8 11" id="KW-1015">Disulfide bond</keyword>
<dbReference type="InterPro" id="IPR002172">
    <property type="entry name" value="LDrepeatLR_classA_rpt"/>
</dbReference>
<dbReference type="PROSITE" id="PS50068">
    <property type="entry name" value="LDLRA_2"/>
    <property type="match status" value="2"/>
</dbReference>
<keyword evidence="7 12" id="KW-0472">Membrane</keyword>
<evidence type="ECO:0000256" key="1">
    <source>
        <dbReference type="ARBA" id="ARBA00004167"/>
    </source>
</evidence>
<dbReference type="AlphaFoldDB" id="A0A8D2DBZ9"/>
<keyword evidence="15" id="KW-1185">Reference proteome</keyword>
<keyword evidence="6 12" id="KW-1133">Transmembrane helix</keyword>
<evidence type="ECO:0000256" key="9">
    <source>
        <dbReference type="ARBA" id="ARBA00023170"/>
    </source>
</evidence>
<dbReference type="OrthoDB" id="9990982at2759"/>
<keyword evidence="10" id="KW-0325">Glycoprotein</keyword>
<name>A0A8D2DBZ9_SCIVU</name>
<evidence type="ECO:0000256" key="4">
    <source>
        <dbReference type="ARBA" id="ARBA00022729"/>
    </source>
</evidence>
<dbReference type="GO" id="GO:0038024">
    <property type="term" value="F:cargo receptor activity"/>
    <property type="evidence" value="ECO:0007669"/>
    <property type="project" value="Ensembl"/>
</dbReference>